<evidence type="ECO:0000313" key="3">
    <source>
        <dbReference type="EMBL" id="MFD1325767.1"/>
    </source>
</evidence>
<dbReference type="InterPro" id="IPR019986">
    <property type="entry name" value="YloV-like"/>
</dbReference>
<dbReference type="PANTHER" id="PTHR33434:SF4">
    <property type="entry name" value="PHOSPHATASE PROTEIN"/>
    <property type="match status" value="1"/>
</dbReference>
<keyword evidence="4" id="KW-1185">Reference proteome</keyword>
<dbReference type="Proteomes" id="UP001597260">
    <property type="component" value="Unassembled WGS sequence"/>
</dbReference>
<dbReference type="SMART" id="SM01121">
    <property type="entry name" value="Dak1_2"/>
    <property type="match status" value="1"/>
</dbReference>
<dbReference type="RefSeq" id="WP_377578598.1">
    <property type="nucleotide sequence ID" value="NZ_JBHTMP010000093.1"/>
</dbReference>
<gene>
    <name evidence="3" type="ORF">ACFQ4H_32275</name>
</gene>
<feature type="region of interest" description="Disordered" evidence="1">
    <location>
        <begin position="328"/>
        <end position="355"/>
    </location>
</feature>
<reference evidence="4" key="1">
    <citation type="journal article" date="2019" name="Int. J. Syst. Evol. Microbiol.">
        <title>The Global Catalogue of Microorganisms (GCM) 10K type strain sequencing project: providing services to taxonomists for standard genome sequencing and annotation.</title>
        <authorList>
            <consortium name="The Broad Institute Genomics Platform"/>
            <consortium name="The Broad Institute Genome Sequencing Center for Infectious Disease"/>
            <person name="Wu L."/>
            <person name="Ma J."/>
        </authorList>
    </citation>
    <scope>NUCLEOTIDE SEQUENCE [LARGE SCALE GENOMIC DNA]</scope>
    <source>
        <strain evidence="4">JCM 31037</strain>
    </source>
</reference>
<dbReference type="Pfam" id="PF02734">
    <property type="entry name" value="Dak2"/>
    <property type="match status" value="1"/>
</dbReference>
<dbReference type="InterPro" id="IPR048394">
    <property type="entry name" value="FakA-like_M"/>
</dbReference>
<name>A0ABW3YMC5_9ACTN</name>
<dbReference type="Pfam" id="PF13684">
    <property type="entry name" value="FakA-like_C"/>
    <property type="match status" value="1"/>
</dbReference>
<dbReference type="InterPro" id="IPR004007">
    <property type="entry name" value="DhaL_dom"/>
</dbReference>
<sequence>MLDAVDAAAVHRWCAGGLAALKRHQGEIDELNVYPVPDGDTGTNLVLTFTSAQQALTSGLEVSPQGEPTAHGRALRLMARGALLGARGNSGVIVAQILRGLADALAEAPVVRGRALAGALRSASAAAYTAVAKPVEGTLLSVVAAAAEAAEQTDTDDLAVVTRAAATAGAEALGRTPEQLPELGRAGVVDAGGRGLCLLLDALVEVVTGQRPDRPAYPPSPARRAEPTQPRAHRLASVPRETGSLEYAYEVQYLLDADAAAVDRLRGVLAGLGDSLVVVGDGTGADGGPSTWQVHVHVNDVGAAVEAGVVAGRPHQISVTRFADQIGDQPVADRIESQPVADRPEDRPPAVPDRGRRAAVVVAAGTGLTELFTAEGATVVAGKPSIGDLLTAIESTGAARVVVLPNDRDTQTVASAAAREAHTLGLKVSVVPTRSPVQALAALAVRDPGRRFEDDVIAMAEAAGACRSGEVCYASREALTVAGPCQPGDVLALVDGEVHLIGSDLADTSTALVDRMLGGGGELVTLLLGADAPARLADTVQAHVARHWPFVEVQGYSGGQPHYPLLVGVE</sequence>
<dbReference type="InterPro" id="IPR033470">
    <property type="entry name" value="FakA-like_C"/>
</dbReference>
<evidence type="ECO:0000256" key="1">
    <source>
        <dbReference type="SAM" id="MobiDB-lite"/>
    </source>
</evidence>
<feature type="region of interest" description="Disordered" evidence="1">
    <location>
        <begin position="210"/>
        <end position="236"/>
    </location>
</feature>
<evidence type="ECO:0000259" key="2">
    <source>
        <dbReference type="PROSITE" id="PS51480"/>
    </source>
</evidence>
<dbReference type="InterPro" id="IPR036117">
    <property type="entry name" value="DhaL_dom_sf"/>
</dbReference>
<evidence type="ECO:0000313" key="4">
    <source>
        <dbReference type="Proteomes" id="UP001597260"/>
    </source>
</evidence>
<dbReference type="SUPFAM" id="SSF101473">
    <property type="entry name" value="DhaL-like"/>
    <property type="match status" value="1"/>
</dbReference>
<dbReference type="Pfam" id="PF21645">
    <property type="entry name" value="FakA-like_M"/>
    <property type="match status" value="1"/>
</dbReference>
<protein>
    <submittedName>
        <fullName evidence="3">DAK2 domain-containing protein</fullName>
    </submittedName>
</protein>
<dbReference type="PROSITE" id="PS51480">
    <property type="entry name" value="DHAL"/>
    <property type="match status" value="1"/>
</dbReference>
<dbReference type="InterPro" id="IPR050270">
    <property type="entry name" value="DegV_domain_contain"/>
</dbReference>
<proteinExistence type="predicted"/>
<dbReference type="NCBIfam" id="TIGR03599">
    <property type="entry name" value="YloV"/>
    <property type="match status" value="1"/>
</dbReference>
<organism evidence="3 4">
    <name type="scientific">Micromonospora sonneratiae</name>
    <dbReference type="NCBI Taxonomy" id="1184706"/>
    <lineage>
        <taxon>Bacteria</taxon>
        <taxon>Bacillati</taxon>
        <taxon>Actinomycetota</taxon>
        <taxon>Actinomycetes</taxon>
        <taxon>Micromonosporales</taxon>
        <taxon>Micromonosporaceae</taxon>
        <taxon>Micromonospora</taxon>
    </lineage>
</organism>
<dbReference type="Gene3D" id="1.25.40.340">
    <property type="match status" value="1"/>
</dbReference>
<accession>A0ABW3YMC5</accession>
<dbReference type="EMBL" id="JBHTMP010000093">
    <property type="protein sequence ID" value="MFD1325767.1"/>
    <property type="molecule type" value="Genomic_DNA"/>
</dbReference>
<dbReference type="SMART" id="SM01120">
    <property type="entry name" value="Dak2"/>
    <property type="match status" value="1"/>
</dbReference>
<comment type="caution">
    <text evidence="3">The sequence shown here is derived from an EMBL/GenBank/DDBJ whole genome shotgun (WGS) entry which is preliminary data.</text>
</comment>
<feature type="domain" description="DhaL" evidence="2">
    <location>
        <begin position="8"/>
        <end position="205"/>
    </location>
</feature>
<feature type="compositionally biased region" description="Basic and acidic residues" evidence="1">
    <location>
        <begin position="331"/>
        <end position="355"/>
    </location>
</feature>
<dbReference type="PANTHER" id="PTHR33434">
    <property type="entry name" value="DEGV DOMAIN-CONTAINING PROTEIN DR_1986-RELATED"/>
    <property type="match status" value="1"/>
</dbReference>